<dbReference type="AlphaFoldDB" id="A0A3E1NRA2"/>
<name>A0A3E1NRA2_9BACT</name>
<sequence>MNPFLHITRLYCLPALIICFCLLGCENDYKAVQALATKKIGIDEIKNVESYLSQGGAMRAKLTSPLMLRYQTDTPKIEFPHTLHVDMYNDSTQVESQIFAKYGRFLESERKVYLRDSVVVFNINGDTLRTEELWWDQNKQTIYTKKEVMIRQPGSDYMHGLDGMEADQSLNHWTLFNASAKRTVADSTMP</sequence>
<dbReference type="NCBIfam" id="TIGR04409">
    <property type="entry name" value="LptC_YrbK"/>
    <property type="match status" value="1"/>
</dbReference>
<dbReference type="OrthoDB" id="9812080at2"/>
<dbReference type="Proteomes" id="UP000261284">
    <property type="component" value="Unassembled WGS sequence"/>
</dbReference>
<proteinExistence type="predicted"/>
<dbReference type="Pfam" id="PF06835">
    <property type="entry name" value="LptC"/>
    <property type="match status" value="1"/>
</dbReference>
<reference evidence="1 2" key="1">
    <citation type="submission" date="2018-08" db="EMBL/GenBank/DDBJ databases">
        <title>Chitinophagaceae sp. K23C18032701, a novel bacterium isolated from forest soil.</title>
        <authorList>
            <person name="Wang C."/>
        </authorList>
    </citation>
    <scope>NUCLEOTIDE SEQUENCE [LARGE SCALE GENOMIC DNA]</scope>
    <source>
        <strain evidence="1 2">K23C18032701</strain>
    </source>
</reference>
<dbReference type="GO" id="GO:0005886">
    <property type="term" value="C:plasma membrane"/>
    <property type="evidence" value="ECO:0007669"/>
    <property type="project" value="InterPro"/>
</dbReference>
<dbReference type="InterPro" id="IPR026265">
    <property type="entry name" value="LptC"/>
</dbReference>
<keyword evidence="2" id="KW-1185">Reference proteome</keyword>
<comment type="caution">
    <text evidence="1">The sequence shown here is derived from an EMBL/GenBank/DDBJ whole genome shotgun (WGS) entry which is preliminary data.</text>
</comment>
<dbReference type="InterPro" id="IPR010664">
    <property type="entry name" value="LipoPS_assembly_LptC-rel"/>
</dbReference>
<accession>A0A3E1NRA2</accession>
<evidence type="ECO:0000313" key="1">
    <source>
        <dbReference type="EMBL" id="RFM30455.1"/>
    </source>
</evidence>
<dbReference type="EMBL" id="QTJU01000001">
    <property type="protein sequence ID" value="RFM30455.1"/>
    <property type="molecule type" value="Genomic_DNA"/>
</dbReference>
<dbReference type="Gene3D" id="2.60.450.10">
    <property type="entry name" value="Lipopolysaccharide (LPS) transport protein A like domain"/>
    <property type="match status" value="1"/>
</dbReference>
<dbReference type="GO" id="GO:0015221">
    <property type="term" value="F:lipopolysaccharide transmembrane transporter activity"/>
    <property type="evidence" value="ECO:0007669"/>
    <property type="project" value="InterPro"/>
</dbReference>
<dbReference type="RefSeq" id="WP_116846210.1">
    <property type="nucleotide sequence ID" value="NZ_QTJU01000001.1"/>
</dbReference>
<gene>
    <name evidence="1" type="primary">lptC</name>
    <name evidence="1" type="ORF">DXN05_05725</name>
</gene>
<evidence type="ECO:0000313" key="2">
    <source>
        <dbReference type="Proteomes" id="UP000261284"/>
    </source>
</evidence>
<protein>
    <submittedName>
        <fullName evidence="1">LPS export ABC transporter periplasmic protein LptC</fullName>
    </submittedName>
</protein>
<organism evidence="1 2">
    <name type="scientific">Deminuibacter soli</name>
    <dbReference type="NCBI Taxonomy" id="2291815"/>
    <lineage>
        <taxon>Bacteria</taxon>
        <taxon>Pseudomonadati</taxon>
        <taxon>Bacteroidota</taxon>
        <taxon>Chitinophagia</taxon>
        <taxon>Chitinophagales</taxon>
        <taxon>Chitinophagaceae</taxon>
        <taxon>Deminuibacter</taxon>
    </lineage>
</organism>